<name>A0A4R9KBA2_9LEPT</name>
<dbReference type="OrthoDB" id="9814800at2"/>
<dbReference type="Gene3D" id="1.10.1130.10">
    <property type="entry name" value="Flavocytochrome C3, Chain A"/>
    <property type="match status" value="1"/>
</dbReference>
<gene>
    <name evidence="3" type="ORF">EHQ58_02490</name>
</gene>
<keyword evidence="1" id="KW-1133">Transmembrane helix</keyword>
<keyword evidence="1" id="KW-0472">Membrane</keyword>
<protein>
    <submittedName>
        <fullName evidence="3">Cytochrome C554 and C-prime</fullName>
    </submittedName>
</protein>
<proteinExistence type="predicted"/>
<dbReference type="SUPFAM" id="SSF48695">
    <property type="entry name" value="Multiheme cytochromes"/>
    <property type="match status" value="1"/>
</dbReference>
<keyword evidence="1" id="KW-0812">Transmembrane</keyword>
<evidence type="ECO:0000313" key="4">
    <source>
        <dbReference type="Proteomes" id="UP000297693"/>
    </source>
</evidence>
<evidence type="ECO:0000256" key="1">
    <source>
        <dbReference type="SAM" id="Phobius"/>
    </source>
</evidence>
<dbReference type="InterPro" id="IPR023155">
    <property type="entry name" value="Cyt_c-552/4"/>
</dbReference>
<reference evidence="3" key="1">
    <citation type="journal article" date="2019" name="PLoS Negl. Trop. Dis.">
        <title>Revisiting the worldwide diversity of Leptospira species in the environment.</title>
        <authorList>
            <person name="Vincent A.T."/>
            <person name="Schiettekatte O."/>
            <person name="Bourhy P."/>
            <person name="Veyrier F.J."/>
            <person name="Picardeau M."/>
        </authorList>
    </citation>
    <scope>NUCLEOTIDE SEQUENCE [LARGE SCALE GENOMIC DNA]</scope>
    <source>
        <strain evidence="3">201702476</strain>
    </source>
</reference>
<dbReference type="Proteomes" id="UP000297693">
    <property type="component" value="Unassembled WGS sequence"/>
</dbReference>
<dbReference type="EMBL" id="RQGD01000010">
    <property type="protein sequence ID" value="TGL62093.1"/>
    <property type="molecule type" value="Genomic_DNA"/>
</dbReference>
<dbReference type="InterPro" id="IPR036280">
    <property type="entry name" value="Multihaem_cyt_sf"/>
</dbReference>
<feature type="domain" description="Cytochrome c-552/4" evidence="2">
    <location>
        <begin position="79"/>
        <end position="131"/>
    </location>
</feature>
<evidence type="ECO:0000259" key="2">
    <source>
        <dbReference type="Pfam" id="PF13435"/>
    </source>
</evidence>
<evidence type="ECO:0000313" key="3">
    <source>
        <dbReference type="EMBL" id="TGL62093.1"/>
    </source>
</evidence>
<feature type="transmembrane region" description="Helical" evidence="1">
    <location>
        <begin position="21"/>
        <end position="39"/>
    </location>
</feature>
<dbReference type="Pfam" id="PF13435">
    <property type="entry name" value="Cytochrome_C554"/>
    <property type="match status" value="1"/>
</dbReference>
<organism evidence="3 4">
    <name type="scientific">Leptospira ognonensis</name>
    <dbReference type="NCBI Taxonomy" id="2484945"/>
    <lineage>
        <taxon>Bacteria</taxon>
        <taxon>Pseudomonadati</taxon>
        <taxon>Spirochaetota</taxon>
        <taxon>Spirochaetia</taxon>
        <taxon>Leptospirales</taxon>
        <taxon>Leptospiraceae</taxon>
        <taxon>Leptospira</taxon>
    </lineage>
</organism>
<dbReference type="AlphaFoldDB" id="A0A4R9KBA2"/>
<sequence>MDINGCKFVPLKKRTGVKFTKILFSISFVSVIGSGYVIWNQFSLRPVPLESVFPGKVWSKTIPQLPKLDGVGEPRAENCGKCHTEIYKEWQSSTHAHALSDLQFQAELSKPGQPEWICLNCHIPVQNQRETRIEALNHGDFNRPIEAINPGFDLIMKNEAVTCATCHVRVDEVGKAYVLGGNGKTSPPHPVRIDQQKLRTRCLDCHNETYNLSSSLVCYFKTGDEMKEAQPHFPGKDCVSCHLPDVKRSFVDGVLKKPIRNSHKHAFIGGGVPKEFSLYEKQIPGGYKPGVILNGWEQSKSEEIKITYQNANAGHYVPSGDPERFLRLELVFLDEAQREIEKKVSLIGQTWKWNPEAELVSENRLRPKETRIWKEKIPSNQVTKIIFRIYHVKLKETTSAYMSSSVKHADPFIQTKISSLKENYPHSSIILESTFDLKSKRASETSLQELFKRNEKRRGE</sequence>
<keyword evidence="4" id="KW-1185">Reference proteome</keyword>
<accession>A0A4R9KBA2</accession>
<comment type="caution">
    <text evidence="3">The sequence shown here is derived from an EMBL/GenBank/DDBJ whole genome shotgun (WGS) entry which is preliminary data.</text>
</comment>